<organism evidence="1 2">
    <name type="scientific">Nitrosarchaeum koreense MY1</name>
    <dbReference type="NCBI Taxonomy" id="1001994"/>
    <lineage>
        <taxon>Archaea</taxon>
        <taxon>Nitrososphaerota</taxon>
        <taxon>Nitrososphaeria</taxon>
        <taxon>Nitrosopumilales</taxon>
        <taxon>Nitrosopumilaceae</taxon>
        <taxon>Nitrosarchaeum</taxon>
    </lineage>
</organism>
<dbReference type="Proteomes" id="UP000004440">
    <property type="component" value="Unassembled WGS sequence"/>
</dbReference>
<reference evidence="1 2" key="1">
    <citation type="journal article" date="2011" name="J. Bacteriol.">
        <title>Genome Sequence of an Ammonia-Oxidizing Soil Archaeon, "Candidatus Nitrosoarchaeum koreensis" MY1.</title>
        <authorList>
            <person name="Kim B.K."/>
            <person name="Jung M.Y."/>
            <person name="Yu D.S."/>
            <person name="Park S.J."/>
            <person name="Oh T.K."/>
            <person name="Rhee S.K."/>
            <person name="Kim J.F."/>
        </authorList>
    </citation>
    <scope>NUCLEOTIDE SEQUENCE [LARGE SCALE GENOMIC DNA]</scope>
    <source>
        <strain evidence="1 2">MY1</strain>
    </source>
</reference>
<dbReference type="AlphaFoldDB" id="F9CVB6"/>
<name>F9CVB6_9ARCH</name>
<evidence type="ECO:0000313" key="1">
    <source>
        <dbReference type="EMBL" id="EGP93218.1"/>
    </source>
</evidence>
<sequence>MAINKRQSDRCAQSISPSITDAIIHSLVFCIICNVKIKDNTCY</sequence>
<dbReference type="EMBL" id="AFPU01000001">
    <property type="protein sequence ID" value="EGP93218.1"/>
    <property type="molecule type" value="Genomic_DNA"/>
</dbReference>
<comment type="caution">
    <text evidence="1">The sequence shown here is derived from an EMBL/GenBank/DDBJ whole genome shotgun (WGS) entry which is preliminary data.</text>
</comment>
<proteinExistence type="predicted"/>
<keyword evidence="2" id="KW-1185">Reference proteome</keyword>
<accession>F9CVB6</accession>
<gene>
    <name evidence="1" type="ORF">MY1_0450</name>
</gene>
<evidence type="ECO:0000313" key="2">
    <source>
        <dbReference type="Proteomes" id="UP000004440"/>
    </source>
</evidence>
<protein>
    <submittedName>
        <fullName evidence="1">Uncharacterized protein</fullName>
    </submittedName>
</protein>